<dbReference type="Proteomes" id="UP000260655">
    <property type="component" value="Unassembled WGS sequence"/>
</dbReference>
<name>A0A3E4GM19_9FIRM</name>
<gene>
    <name evidence="2" type="ORF">DXD67_14405</name>
</gene>
<evidence type="ECO:0000313" key="2">
    <source>
        <dbReference type="EMBL" id="RGJ20787.1"/>
    </source>
</evidence>
<dbReference type="EMBL" id="QSOV01000022">
    <property type="protein sequence ID" value="RGJ20787.1"/>
    <property type="molecule type" value="Genomic_DNA"/>
</dbReference>
<comment type="caution">
    <text evidence="2">The sequence shown here is derived from an EMBL/GenBank/DDBJ whole genome shotgun (WGS) entry which is preliminary data.</text>
</comment>
<protein>
    <submittedName>
        <fullName evidence="2">Uncharacterized protein</fullName>
    </submittedName>
</protein>
<keyword evidence="1" id="KW-0175">Coiled coil</keyword>
<evidence type="ECO:0000256" key="1">
    <source>
        <dbReference type="SAM" id="Coils"/>
    </source>
</evidence>
<accession>A0A3E4GM19</accession>
<sequence length="356" mass="42049">MVELKAIKRIMNNYRILLERYEEKLESFTVSDYKRLIGEVKMFWYRNRKSIEYFVSHITEDDKVAFLAGAVRLDIVSNGHYEYILVGRVRLINEPLLKMAILYNGTEDEINFEYTNQYVKECIRDILLLLREYTDDFYILPIEYITVNNGEAYHLALSKAAENMILSMFSTEYNDIQDFYAKNETYEDIENNLLPQIKNQLIFDGVEDIKMPLRDRCTNYLKSNGHIMPMMKNMSEAQLFYLLVVQFCMQTIDIVMVMDIYHMIPFIRNDVTFQYFTILSQSNLSSKFTKQKYLNTYIPYVVQKAFDFSDKEYGFVKLHMGNGKMTDAIINAIEEERIPLPGEIVKCVESYMSSVE</sequence>
<dbReference type="AlphaFoldDB" id="A0A3E4GM19"/>
<reference evidence="2 3" key="1">
    <citation type="submission" date="2018-08" db="EMBL/GenBank/DDBJ databases">
        <title>A genome reference for cultivated species of the human gut microbiota.</title>
        <authorList>
            <person name="Zou Y."/>
            <person name="Xue W."/>
            <person name="Luo G."/>
        </authorList>
    </citation>
    <scope>NUCLEOTIDE SEQUENCE [LARGE SCALE GENOMIC DNA]</scope>
    <source>
        <strain evidence="2 3">TM07-19</strain>
    </source>
</reference>
<dbReference type="RefSeq" id="WP_117559169.1">
    <property type="nucleotide sequence ID" value="NZ_QSOV01000022.1"/>
</dbReference>
<feature type="coiled-coil region" evidence="1">
    <location>
        <begin position="4"/>
        <end position="31"/>
    </location>
</feature>
<organism evidence="2 3">
    <name type="scientific">Coprococcus comes</name>
    <dbReference type="NCBI Taxonomy" id="410072"/>
    <lineage>
        <taxon>Bacteria</taxon>
        <taxon>Bacillati</taxon>
        <taxon>Bacillota</taxon>
        <taxon>Clostridia</taxon>
        <taxon>Lachnospirales</taxon>
        <taxon>Lachnospiraceae</taxon>
        <taxon>Coprococcus</taxon>
    </lineage>
</organism>
<proteinExistence type="predicted"/>
<evidence type="ECO:0000313" key="3">
    <source>
        <dbReference type="Proteomes" id="UP000260655"/>
    </source>
</evidence>